<dbReference type="SUPFAM" id="SSF81296">
    <property type="entry name" value="E set domains"/>
    <property type="match status" value="1"/>
</dbReference>
<dbReference type="EMBL" id="QXTE01003937">
    <property type="protein sequence ID" value="TFJ95593.1"/>
    <property type="molecule type" value="Genomic_DNA"/>
</dbReference>
<protein>
    <submittedName>
        <fullName evidence="3">Propionyl-CoA carboxylase subunit beta</fullName>
    </submittedName>
</protein>
<dbReference type="Gene3D" id="2.60.40.10">
    <property type="entry name" value="Immunoglobulins"/>
    <property type="match status" value="1"/>
</dbReference>
<dbReference type="Pfam" id="PF00630">
    <property type="entry name" value="Filamin"/>
    <property type="match status" value="1"/>
</dbReference>
<dbReference type="STRING" id="55544.A0A4D9DL05"/>
<evidence type="ECO:0000313" key="4">
    <source>
        <dbReference type="Proteomes" id="UP000297703"/>
    </source>
</evidence>
<dbReference type="InterPro" id="IPR013783">
    <property type="entry name" value="Ig-like_fold"/>
</dbReference>
<comment type="caution">
    <text evidence="3">The sequence shown here is derived from an EMBL/GenBank/DDBJ whole genome shotgun (WGS) entry which is preliminary data.</text>
</comment>
<dbReference type="PROSITE" id="PS50194">
    <property type="entry name" value="FILAMIN_REPEAT"/>
    <property type="match status" value="1"/>
</dbReference>
<feature type="region of interest" description="Disordered" evidence="2">
    <location>
        <begin position="68"/>
        <end position="87"/>
    </location>
</feature>
<accession>A0A4D9DL05</accession>
<dbReference type="AlphaFoldDB" id="A0A4D9DL05"/>
<keyword evidence="4" id="KW-1185">Reference proteome</keyword>
<organism evidence="3 4">
    <name type="scientific">Platysternon megacephalum</name>
    <name type="common">big-headed turtle</name>
    <dbReference type="NCBI Taxonomy" id="55544"/>
    <lineage>
        <taxon>Eukaryota</taxon>
        <taxon>Metazoa</taxon>
        <taxon>Chordata</taxon>
        <taxon>Craniata</taxon>
        <taxon>Vertebrata</taxon>
        <taxon>Euteleostomi</taxon>
        <taxon>Archelosauria</taxon>
        <taxon>Testudinata</taxon>
        <taxon>Testudines</taxon>
        <taxon>Cryptodira</taxon>
        <taxon>Durocryptodira</taxon>
        <taxon>Testudinoidea</taxon>
        <taxon>Platysternidae</taxon>
        <taxon>Platysternon</taxon>
    </lineage>
</organism>
<dbReference type="SMART" id="SM00557">
    <property type="entry name" value="IG_FLMN"/>
    <property type="match status" value="1"/>
</dbReference>
<evidence type="ECO:0000256" key="1">
    <source>
        <dbReference type="PROSITE-ProRule" id="PRU00087"/>
    </source>
</evidence>
<name>A0A4D9DL05_9SAUR</name>
<dbReference type="OrthoDB" id="5334309at2759"/>
<dbReference type="InterPro" id="IPR017868">
    <property type="entry name" value="Filamin/ABP280_repeat-like"/>
</dbReference>
<proteinExistence type="predicted"/>
<evidence type="ECO:0000256" key="2">
    <source>
        <dbReference type="SAM" id="MobiDB-lite"/>
    </source>
</evidence>
<feature type="compositionally biased region" description="Pro residues" evidence="2">
    <location>
        <begin position="77"/>
        <end position="87"/>
    </location>
</feature>
<feature type="repeat" description="Filamin" evidence="1">
    <location>
        <begin position="18"/>
        <end position="71"/>
    </location>
</feature>
<dbReference type="InterPro" id="IPR014756">
    <property type="entry name" value="Ig_E-set"/>
</dbReference>
<gene>
    <name evidence="3" type="ORF">DR999_PMT22793</name>
</gene>
<evidence type="ECO:0000313" key="3">
    <source>
        <dbReference type="EMBL" id="TFJ95593.1"/>
    </source>
</evidence>
<sequence>MLAADWHSPGSGVLREVTSEFTVDARSLTKTGGSHIKARVINPSGAKTETYLTDNGDGTYRVHYTAYEEGKEQGPSQPGPPTAPALG</sequence>
<dbReference type="InterPro" id="IPR001298">
    <property type="entry name" value="Filamin/ABP280_rpt"/>
</dbReference>
<reference evidence="3 4" key="2">
    <citation type="submission" date="2019-04" db="EMBL/GenBank/DDBJ databases">
        <title>The genome sequence of big-headed turtle.</title>
        <authorList>
            <person name="Gong S."/>
        </authorList>
    </citation>
    <scope>NUCLEOTIDE SEQUENCE [LARGE SCALE GENOMIC DNA]</scope>
    <source>
        <strain evidence="3">DO16091913</strain>
        <tissue evidence="3">Muscle</tissue>
    </source>
</reference>
<dbReference type="Proteomes" id="UP000297703">
    <property type="component" value="Unassembled WGS sequence"/>
</dbReference>
<reference evidence="3 4" key="1">
    <citation type="submission" date="2019-04" db="EMBL/GenBank/DDBJ databases">
        <title>Draft genome of the big-headed turtle Platysternon megacephalum.</title>
        <authorList>
            <person name="Gong S."/>
        </authorList>
    </citation>
    <scope>NUCLEOTIDE SEQUENCE [LARGE SCALE GENOMIC DNA]</scope>
    <source>
        <strain evidence="3">DO16091913</strain>
        <tissue evidence="3">Muscle</tissue>
    </source>
</reference>